<reference evidence="2" key="1">
    <citation type="journal article" date="2020" name="mSystems">
        <title>Genome- and Community-Level Interaction Insights into Carbon Utilization and Element Cycling Functions of Hydrothermarchaeota in Hydrothermal Sediment.</title>
        <authorList>
            <person name="Zhou Z."/>
            <person name="Liu Y."/>
            <person name="Xu W."/>
            <person name="Pan J."/>
            <person name="Luo Z.H."/>
            <person name="Li M."/>
        </authorList>
    </citation>
    <scope>NUCLEOTIDE SEQUENCE [LARGE SCALE GENOMIC DNA]</scope>
    <source>
        <strain evidence="2">SpSt-1116</strain>
    </source>
</reference>
<gene>
    <name evidence="2" type="ORF">ENM78_06255</name>
</gene>
<proteinExistence type="predicted"/>
<comment type="caution">
    <text evidence="2">The sequence shown here is derived from an EMBL/GenBank/DDBJ whole genome shotgun (WGS) entry which is preliminary data.</text>
</comment>
<sequence>MPVEIEAFDVKARKKVKIQDPEIVTLKNGRIAVRGKSPLTGITVFRILSKAEAEKLERQLKKKR</sequence>
<feature type="domain" description="DUF5679" evidence="1">
    <location>
        <begin position="10"/>
        <end position="47"/>
    </location>
</feature>
<accession>A0A7J3ZLR0</accession>
<dbReference type="InterPro" id="IPR044044">
    <property type="entry name" value="DUF5679"/>
</dbReference>
<dbReference type="EMBL" id="DRZC01000080">
    <property type="protein sequence ID" value="HHQ81031.1"/>
    <property type="molecule type" value="Genomic_DNA"/>
</dbReference>
<dbReference type="AlphaFoldDB" id="A0A7J3ZLR0"/>
<name>A0A7J3ZLR0_9CREN</name>
<organism evidence="2">
    <name type="scientific">Fervidicoccus fontis</name>
    <dbReference type="NCBI Taxonomy" id="683846"/>
    <lineage>
        <taxon>Archaea</taxon>
        <taxon>Thermoproteota</taxon>
        <taxon>Thermoprotei</taxon>
        <taxon>Fervidicoccales</taxon>
        <taxon>Fervidicoccaceae</taxon>
        <taxon>Fervidicoccus</taxon>
    </lineage>
</organism>
<protein>
    <recommendedName>
        <fullName evidence="1">DUF5679 domain-containing protein</fullName>
    </recommendedName>
</protein>
<dbReference type="Pfam" id="PF18930">
    <property type="entry name" value="DUF5679"/>
    <property type="match status" value="1"/>
</dbReference>
<evidence type="ECO:0000259" key="1">
    <source>
        <dbReference type="Pfam" id="PF18930"/>
    </source>
</evidence>
<evidence type="ECO:0000313" key="2">
    <source>
        <dbReference type="EMBL" id="HHQ81031.1"/>
    </source>
</evidence>